<feature type="domain" description="Regulatory protein YycH-like" evidence="1">
    <location>
        <begin position="39"/>
        <end position="257"/>
    </location>
</feature>
<dbReference type="GO" id="GO:0016020">
    <property type="term" value="C:membrane"/>
    <property type="evidence" value="ECO:0007669"/>
    <property type="project" value="InterPro"/>
</dbReference>
<proteinExistence type="predicted"/>
<organism evidence="2 3">
    <name type="scientific">Anaerobacillus alkalidiazotrophicus</name>
    <dbReference type="NCBI Taxonomy" id="472963"/>
    <lineage>
        <taxon>Bacteria</taxon>
        <taxon>Bacillati</taxon>
        <taxon>Bacillota</taxon>
        <taxon>Bacilli</taxon>
        <taxon>Bacillales</taxon>
        <taxon>Bacillaceae</taxon>
        <taxon>Anaerobacillus</taxon>
    </lineage>
</organism>
<sequence length="265" mass="30794">MDWSRAKTIFIITFLLLNIFLGYQLNEKRDASNINFLLEATIQERLSEMNIVIEAELFDEQLTGTYISGSVEVPLDKEIERKRNSQKVVEVNDDGIVVSLNNPHSFRQKDGPIQEQAKGFVLQHINFGQHYRFSHYDSKLKQVFFYQTYQGKKVDNYESGRLPLLLQLNNDFEVVMYEQNYLTIQPIHPPGKEQELLSSMRAIEKLFNQQLIPPDSVITKVELSYYSFFKPPQGEVQVFAPMWNIGVNEQVYYVNAIDGAIQNIQ</sequence>
<name>A0A1S2MBB9_9BACI</name>
<dbReference type="Gene3D" id="2.40.128.690">
    <property type="entry name" value="YycH protein, domain 3-like"/>
    <property type="match status" value="1"/>
</dbReference>
<evidence type="ECO:0000259" key="1">
    <source>
        <dbReference type="Pfam" id="PF09648"/>
    </source>
</evidence>
<comment type="caution">
    <text evidence="2">The sequence shown here is derived from an EMBL/GenBank/DDBJ whole genome shotgun (WGS) entry which is preliminary data.</text>
</comment>
<evidence type="ECO:0000313" key="3">
    <source>
        <dbReference type="Proteomes" id="UP000180057"/>
    </source>
</evidence>
<keyword evidence="3" id="KW-1185">Reference proteome</keyword>
<dbReference type="AlphaFoldDB" id="A0A1S2MBB9"/>
<dbReference type="EMBL" id="MLQS01000001">
    <property type="protein sequence ID" value="OIJ21884.1"/>
    <property type="molecule type" value="Genomic_DNA"/>
</dbReference>
<dbReference type="InterPro" id="IPR018604">
    <property type="entry name" value="YycI-like"/>
</dbReference>
<dbReference type="STRING" id="472963.BKP45_04120"/>
<accession>A0A1S2MBB9</accession>
<dbReference type="RefSeq" id="WP_071388465.1">
    <property type="nucleotide sequence ID" value="NZ_MLQS01000001.1"/>
</dbReference>
<gene>
    <name evidence="2" type="ORF">BKP45_04120</name>
</gene>
<protein>
    <recommendedName>
        <fullName evidence="1">Regulatory protein YycH-like domain-containing protein</fullName>
    </recommendedName>
</protein>
<dbReference type="Proteomes" id="UP000180057">
    <property type="component" value="Unassembled WGS sequence"/>
</dbReference>
<evidence type="ECO:0000313" key="2">
    <source>
        <dbReference type="EMBL" id="OIJ21884.1"/>
    </source>
</evidence>
<dbReference type="Pfam" id="PF09648">
    <property type="entry name" value="YycI"/>
    <property type="match status" value="1"/>
</dbReference>
<dbReference type="OrthoDB" id="2388036at2"/>
<reference evidence="2 3" key="1">
    <citation type="submission" date="2016-10" db="EMBL/GenBank/DDBJ databases">
        <title>Draft genome sequences of four alkaliphilic bacteria belonging to the Anaerobacillus genus.</title>
        <authorList>
            <person name="Bassil N.M."/>
            <person name="Lloyd J.R."/>
        </authorList>
    </citation>
    <scope>NUCLEOTIDE SEQUENCE [LARGE SCALE GENOMIC DNA]</scope>
    <source>
        <strain evidence="2 3">DSM 22531</strain>
    </source>
</reference>